<dbReference type="PANTHER" id="PTHR47965:SF12">
    <property type="entry name" value="ASPARTIC PROTEINASE 3-RELATED"/>
    <property type="match status" value="1"/>
</dbReference>
<dbReference type="PROSITE" id="PS00141">
    <property type="entry name" value="ASP_PROTEASE"/>
    <property type="match status" value="2"/>
</dbReference>
<dbReference type="STRING" id="5486.A0A367XM11"/>
<keyword evidence="7" id="KW-1015">Disulfide bond</keyword>
<dbReference type="GO" id="GO:0009277">
    <property type="term" value="C:fungal-type cell wall"/>
    <property type="evidence" value="ECO:0007669"/>
    <property type="project" value="TreeGrafter"/>
</dbReference>
<feature type="active site" evidence="8">
    <location>
        <position position="191"/>
    </location>
</feature>
<keyword evidence="3" id="KW-0732">Signal</keyword>
<dbReference type="InterPro" id="IPR001969">
    <property type="entry name" value="Aspartic_peptidase_AS"/>
</dbReference>
<organism evidence="11 12">
    <name type="scientific">Candida viswanathii</name>
    <dbReference type="NCBI Taxonomy" id="5486"/>
    <lineage>
        <taxon>Eukaryota</taxon>
        <taxon>Fungi</taxon>
        <taxon>Dikarya</taxon>
        <taxon>Ascomycota</taxon>
        <taxon>Saccharomycotina</taxon>
        <taxon>Pichiomycetes</taxon>
        <taxon>Debaryomycetaceae</taxon>
        <taxon>Candida/Lodderomyces clade</taxon>
        <taxon>Candida</taxon>
    </lineage>
</organism>
<evidence type="ECO:0000256" key="2">
    <source>
        <dbReference type="ARBA" id="ARBA00022670"/>
    </source>
</evidence>
<dbReference type="InterPro" id="IPR001461">
    <property type="entry name" value="Aspartic_peptidase_A1"/>
</dbReference>
<evidence type="ECO:0000256" key="1">
    <source>
        <dbReference type="ARBA" id="ARBA00007447"/>
    </source>
</evidence>
<proteinExistence type="inferred from homology"/>
<dbReference type="Gene3D" id="2.40.70.10">
    <property type="entry name" value="Acid Proteases"/>
    <property type="match status" value="3"/>
</dbReference>
<dbReference type="AlphaFoldDB" id="A0A367XM11"/>
<comment type="similarity">
    <text evidence="1 9">Belongs to the peptidase A1 family.</text>
</comment>
<feature type="domain" description="Peptidase A1" evidence="10">
    <location>
        <begin position="5"/>
        <end position="279"/>
    </location>
</feature>
<keyword evidence="12" id="KW-1185">Reference proteome</keyword>
<dbReference type="InterPro" id="IPR021109">
    <property type="entry name" value="Peptidase_aspartic_dom_sf"/>
</dbReference>
<dbReference type="GO" id="GO:0004190">
    <property type="term" value="F:aspartic-type endopeptidase activity"/>
    <property type="evidence" value="ECO:0007669"/>
    <property type="project" value="UniProtKB-KW"/>
</dbReference>
<evidence type="ECO:0000313" key="11">
    <source>
        <dbReference type="EMBL" id="RCK54694.1"/>
    </source>
</evidence>
<dbReference type="GO" id="GO:0006508">
    <property type="term" value="P:proteolysis"/>
    <property type="evidence" value="ECO:0007669"/>
    <property type="project" value="UniProtKB-KW"/>
</dbReference>
<comment type="caution">
    <text evidence="11">The sequence shown here is derived from an EMBL/GenBank/DDBJ whole genome shotgun (WGS) entry which is preliminary data.</text>
</comment>
<evidence type="ECO:0000256" key="8">
    <source>
        <dbReference type="PIRSR" id="PIRSR601461-1"/>
    </source>
</evidence>
<evidence type="ECO:0000256" key="7">
    <source>
        <dbReference type="ARBA" id="ARBA00023157"/>
    </source>
</evidence>
<sequence>MKRSSMPWTSALVQTKKKTAVVDTGSSDLWVVDPRATCVVTTKDQADDFCKETGTYLPDSSSTANYLGTAFGSKYGDYSSVAGQFGSVTTTSIAQGILGVGYKSNEAFADYDNVPLSLKNQGIISKTAYSLYLNSADSESGTIIFGGIDHAKYSGDLIAVPVTTGGEFRVHLNSLAIDGTTIPASLEGLLDSGSTYTHLQSSVFQQVSRKYNGTHGPGPDDSNVYLVDRDFPGSIDFNFDNSTKISVPATEFADALYSADGEKFPKCQLSLVPSVVTTF</sequence>
<dbReference type="InterPro" id="IPR033121">
    <property type="entry name" value="PEPTIDASE_A1"/>
</dbReference>
<evidence type="ECO:0000259" key="10">
    <source>
        <dbReference type="PROSITE" id="PS51767"/>
    </source>
</evidence>
<keyword evidence="2 9" id="KW-0645">Protease</keyword>
<dbReference type="OrthoDB" id="771136at2759"/>
<name>A0A367XM11_9ASCO</name>
<keyword evidence="6" id="KW-0865">Zymogen</keyword>
<evidence type="ECO:0000313" key="12">
    <source>
        <dbReference type="Proteomes" id="UP000253472"/>
    </source>
</evidence>
<dbReference type="GO" id="GO:0005576">
    <property type="term" value="C:extracellular region"/>
    <property type="evidence" value="ECO:0007669"/>
    <property type="project" value="UniProtKB-ARBA"/>
</dbReference>
<dbReference type="PANTHER" id="PTHR47965">
    <property type="entry name" value="ASPARTYL PROTEASE-RELATED"/>
    <property type="match status" value="1"/>
</dbReference>
<dbReference type="GO" id="GO:0031505">
    <property type="term" value="P:fungal-type cell wall organization"/>
    <property type="evidence" value="ECO:0007669"/>
    <property type="project" value="TreeGrafter"/>
</dbReference>
<keyword evidence="4 9" id="KW-0064">Aspartyl protease</keyword>
<reference evidence="11 12" key="1">
    <citation type="submission" date="2018-06" db="EMBL/GenBank/DDBJ databases">
        <title>Whole genome sequencing of Candida tropicalis (genome annotated by CSBL at Korea University).</title>
        <authorList>
            <person name="Ahn J."/>
        </authorList>
    </citation>
    <scope>NUCLEOTIDE SEQUENCE [LARGE SCALE GENOMIC DNA]</scope>
    <source>
        <strain evidence="11 12">ATCC 20962</strain>
    </source>
</reference>
<protein>
    <submittedName>
        <fullName evidence="11">Candidapepsin-1</fullName>
    </submittedName>
</protein>
<evidence type="ECO:0000256" key="4">
    <source>
        <dbReference type="ARBA" id="ARBA00022750"/>
    </source>
</evidence>
<feature type="active site" evidence="8">
    <location>
        <position position="23"/>
    </location>
</feature>
<dbReference type="PROSITE" id="PS51767">
    <property type="entry name" value="PEPTIDASE_A1"/>
    <property type="match status" value="1"/>
</dbReference>
<gene>
    <name evidence="11" type="primary">SAP1_4</name>
    <name evidence="11" type="ORF">Cantr_04603</name>
</gene>
<dbReference type="PRINTS" id="PR00792">
    <property type="entry name" value="PEPSIN"/>
</dbReference>
<evidence type="ECO:0000256" key="6">
    <source>
        <dbReference type="ARBA" id="ARBA00023145"/>
    </source>
</evidence>
<dbReference type="Proteomes" id="UP000253472">
    <property type="component" value="Unassembled WGS sequence"/>
</dbReference>
<evidence type="ECO:0000256" key="3">
    <source>
        <dbReference type="ARBA" id="ARBA00022729"/>
    </source>
</evidence>
<dbReference type="Pfam" id="PF00026">
    <property type="entry name" value="Asp"/>
    <property type="match status" value="1"/>
</dbReference>
<evidence type="ECO:0000256" key="9">
    <source>
        <dbReference type="RuleBase" id="RU000454"/>
    </source>
</evidence>
<dbReference type="EMBL" id="QLNQ01000030">
    <property type="protein sequence ID" value="RCK54694.1"/>
    <property type="molecule type" value="Genomic_DNA"/>
</dbReference>
<dbReference type="SUPFAM" id="SSF50630">
    <property type="entry name" value="Acid proteases"/>
    <property type="match status" value="1"/>
</dbReference>
<evidence type="ECO:0000256" key="5">
    <source>
        <dbReference type="ARBA" id="ARBA00022801"/>
    </source>
</evidence>
<keyword evidence="5 9" id="KW-0378">Hydrolase</keyword>
<accession>A0A367XM11</accession>